<keyword evidence="2" id="KW-1185">Reference proteome</keyword>
<comment type="caution">
    <text evidence="1">The sequence shown here is derived from an EMBL/GenBank/DDBJ whole genome shotgun (WGS) entry which is preliminary data.</text>
</comment>
<dbReference type="Proteomes" id="UP000789920">
    <property type="component" value="Unassembled WGS sequence"/>
</dbReference>
<reference evidence="1" key="1">
    <citation type="submission" date="2021-06" db="EMBL/GenBank/DDBJ databases">
        <authorList>
            <person name="Kallberg Y."/>
            <person name="Tangrot J."/>
            <person name="Rosling A."/>
        </authorList>
    </citation>
    <scope>NUCLEOTIDE SEQUENCE</scope>
    <source>
        <strain evidence="1">MA461A</strain>
    </source>
</reference>
<proteinExistence type="predicted"/>
<name>A0ACA9SNS8_9GLOM</name>
<dbReference type="EMBL" id="CAJVQC010139281">
    <property type="protein sequence ID" value="CAG8843642.1"/>
    <property type="molecule type" value="Genomic_DNA"/>
</dbReference>
<feature type="non-terminal residue" evidence="1">
    <location>
        <position position="52"/>
    </location>
</feature>
<organism evidence="1 2">
    <name type="scientific">Racocetra persica</name>
    <dbReference type="NCBI Taxonomy" id="160502"/>
    <lineage>
        <taxon>Eukaryota</taxon>
        <taxon>Fungi</taxon>
        <taxon>Fungi incertae sedis</taxon>
        <taxon>Mucoromycota</taxon>
        <taxon>Glomeromycotina</taxon>
        <taxon>Glomeromycetes</taxon>
        <taxon>Diversisporales</taxon>
        <taxon>Gigasporaceae</taxon>
        <taxon>Racocetra</taxon>
    </lineage>
</organism>
<feature type="non-terminal residue" evidence="1">
    <location>
        <position position="1"/>
    </location>
</feature>
<protein>
    <submittedName>
        <fullName evidence="1">17131_t:CDS:1</fullName>
    </submittedName>
</protein>
<evidence type="ECO:0000313" key="1">
    <source>
        <dbReference type="EMBL" id="CAG8843642.1"/>
    </source>
</evidence>
<evidence type="ECO:0000313" key="2">
    <source>
        <dbReference type="Proteomes" id="UP000789920"/>
    </source>
</evidence>
<gene>
    <name evidence="1" type="ORF">RPERSI_LOCUS32857</name>
</gene>
<sequence>SSFSPSQPFDASVDYLIIGGGVVGLAVAERLSKRKGKSTLLVEKNFSVNEET</sequence>
<accession>A0ACA9SNS8</accession>